<protein>
    <recommendedName>
        <fullName evidence="5">Sulfotransferase</fullName>
        <ecNumber evidence="5">2.8.2.-</ecNumber>
    </recommendedName>
</protein>
<evidence type="ECO:0000256" key="4">
    <source>
        <dbReference type="ARBA" id="ARBA00022679"/>
    </source>
</evidence>
<organism evidence="7 8">
    <name type="scientific">Macaca fascicularis</name>
    <name type="common">Crab-eating macaque</name>
    <name type="synonym">Cynomolgus monkey</name>
    <dbReference type="NCBI Taxonomy" id="9541"/>
    <lineage>
        <taxon>Eukaryota</taxon>
        <taxon>Metazoa</taxon>
        <taxon>Chordata</taxon>
        <taxon>Craniata</taxon>
        <taxon>Vertebrata</taxon>
        <taxon>Euteleostomi</taxon>
        <taxon>Mammalia</taxon>
        <taxon>Eutheria</taxon>
        <taxon>Euarchontoglires</taxon>
        <taxon>Primates</taxon>
        <taxon>Haplorrhini</taxon>
        <taxon>Catarrhini</taxon>
        <taxon>Cercopithecidae</taxon>
        <taxon>Cercopithecinae</taxon>
        <taxon>Macaca</taxon>
    </lineage>
</organism>
<proteinExistence type="inferred from homology"/>
<evidence type="ECO:0000259" key="6">
    <source>
        <dbReference type="Pfam" id="PF00685"/>
    </source>
</evidence>
<gene>
    <name evidence="7" type="primary">SULT1C4</name>
</gene>
<dbReference type="Gene3D" id="3.40.50.300">
    <property type="entry name" value="P-loop containing nucleotide triphosphate hydrolases"/>
    <property type="match status" value="1"/>
</dbReference>
<dbReference type="EC" id="2.8.2.-" evidence="5"/>
<dbReference type="GO" id="GO:0006805">
    <property type="term" value="P:xenobiotic metabolic process"/>
    <property type="evidence" value="ECO:0007669"/>
    <property type="project" value="Ensembl"/>
</dbReference>
<evidence type="ECO:0000256" key="1">
    <source>
        <dbReference type="ARBA" id="ARBA00004496"/>
    </source>
</evidence>
<dbReference type="GO" id="GO:0051923">
    <property type="term" value="P:sulfation"/>
    <property type="evidence" value="ECO:0007669"/>
    <property type="project" value="Ensembl"/>
</dbReference>
<evidence type="ECO:0000313" key="7">
    <source>
        <dbReference type="Ensembl" id="ENSMFAP00000043917.2"/>
    </source>
</evidence>
<reference evidence="7 8" key="1">
    <citation type="submission" date="2013-03" db="EMBL/GenBank/DDBJ databases">
        <authorList>
            <person name="Warren W."/>
            <person name="Wilson R.K."/>
        </authorList>
    </citation>
    <scope>NUCLEOTIDE SEQUENCE</scope>
</reference>
<dbReference type="GO" id="GO:0050427">
    <property type="term" value="P:3'-phosphoadenosine 5'-phosphosulfate metabolic process"/>
    <property type="evidence" value="ECO:0007669"/>
    <property type="project" value="Ensembl"/>
</dbReference>
<dbReference type="Ensembl" id="ENSMFAT00000018208.2">
    <property type="protein sequence ID" value="ENSMFAP00000043917.2"/>
    <property type="gene ID" value="ENSMFAG00000039337.2"/>
</dbReference>
<dbReference type="GO" id="GO:0009812">
    <property type="term" value="P:flavonoid metabolic process"/>
    <property type="evidence" value="ECO:0007669"/>
    <property type="project" value="Ensembl"/>
</dbReference>
<dbReference type="GO" id="GO:0005829">
    <property type="term" value="C:cytosol"/>
    <property type="evidence" value="ECO:0007669"/>
    <property type="project" value="Ensembl"/>
</dbReference>
<reference evidence="7" key="3">
    <citation type="submission" date="2025-09" db="UniProtKB">
        <authorList>
            <consortium name="Ensembl"/>
        </authorList>
    </citation>
    <scope>IDENTIFICATION</scope>
</reference>
<dbReference type="SUPFAM" id="SSF52540">
    <property type="entry name" value="P-loop containing nucleoside triphosphate hydrolases"/>
    <property type="match status" value="2"/>
</dbReference>
<evidence type="ECO:0000256" key="2">
    <source>
        <dbReference type="ARBA" id="ARBA00005771"/>
    </source>
</evidence>
<keyword evidence="3" id="KW-0963">Cytoplasm</keyword>
<feature type="domain" description="Sulfotransferase" evidence="6">
    <location>
        <begin position="101"/>
        <end position="339"/>
    </location>
</feature>
<dbReference type="PANTHER" id="PTHR11783">
    <property type="entry name" value="SULFOTRANSFERASE SULT"/>
    <property type="match status" value="1"/>
</dbReference>
<sequence>MEDFTFDGTKRLSVNYVKGILQPTVTCDIWDEIWNFQAKPDDLLISTYPKADPDRRFCRNTEALVSSLSVRFMLVLISQTYSSGAHSGSNLSECKFLKVATGTTWTQEIVELIQNEGDVEKSKRAPTHQRFPFLEWKIPSLGSGLEQAQAMPSPRILKTHLPFHLLPPSFLEKNCKIIYVARNPKDNMVSYYHFQRMNKALPDPGTWEEYFETFLAGKVCWGSWHEHVKGWWEAKDKHRILYLFYEDMKKNPKHEVQKLTEFIEKKLDDKVLDKIVHYTSFDVMKQNSMANYSSIPAEIMDHSISPFMRKGAVGDWKKHFTVAQNERFDEDYKKKMADTRLTFHFQF</sequence>
<name>A0A8P8WY50_MACFA</name>
<dbReference type="Pfam" id="PF00685">
    <property type="entry name" value="Sulfotransfer_1"/>
    <property type="match status" value="1"/>
</dbReference>
<comment type="subcellular location">
    <subcellularLocation>
        <location evidence="1">Cytoplasm</location>
    </subcellularLocation>
</comment>
<dbReference type="GeneTree" id="ENSGT00940000157101"/>
<reference evidence="7" key="2">
    <citation type="submission" date="2025-08" db="UniProtKB">
        <authorList>
            <consortium name="Ensembl"/>
        </authorList>
    </citation>
    <scope>IDENTIFICATION</scope>
</reference>
<evidence type="ECO:0000256" key="5">
    <source>
        <dbReference type="RuleBase" id="RU361155"/>
    </source>
</evidence>
<accession>A0A8P8WY50</accession>
<evidence type="ECO:0000256" key="3">
    <source>
        <dbReference type="ARBA" id="ARBA00022490"/>
    </source>
</evidence>
<dbReference type="AlphaFoldDB" id="A0A8P8WY50"/>
<dbReference type="InterPro" id="IPR000863">
    <property type="entry name" value="Sulfotransferase_dom"/>
</dbReference>
<keyword evidence="4 5" id="KW-0808">Transferase</keyword>
<keyword evidence="8" id="KW-1185">Reference proteome</keyword>
<dbReference type="GO" id="GO:0004062">
    <property type="term" value="F:aryl sulfotransferase activity"/>
    <property type="evidence" value="ECO:0007669"/>
    <property type="project" value="Ensembl"/>
</dbReference>
<dbReference type="FunFam" id="3.40.50.300:FF:000433">
    <property type="entry name" value="Estrogen sulfotransferase"/>
    <property type="match status" value="1"/>
</dbReference>
<dbReference type="GO" id="GO:0006068">
    <property type="term" value="P:ethanol catabolic process"/>
    <property type="evidence" value="ECO:0007669"/>
    <property type="project" value="Ensembl"/>
</dbReference>
<comment type="similarity">
    <text evidence="2 5">Belongs to the sulfotransferase 1 family.</text>
</comment>
<dbReference type="Proteomes" id="UP000233100">
    <property type="component" value="Chromosome 13"/>
</dbReference>
<evidence type="ECO:0000313" key="8">
    <source>
        <dbReference type="Proteomes" id="UP000233100"/>
    </source>
</evidence>
<dbReference type="GO" id="GO:0044598">
    <property type="term" value="P:doxorubicin metabolic process"/>
    <property type="evidence" value="ECO:0007669"/>
    <property type="project" value="Ensembl"/>
</dbReference>
<dbReference type="InterPro" id="IPR027417">
    <property type="entry name" value="P-loop_NTPase"/>
</dbReference>